<dbReference type="EMBL" id="BOQN01000019">
    <property type="protein sequence ID" value="GIM89740.1"/>
    <property type="molecule type" value="Genomic_DNA"/>
</dbReference>
<accession>A0A919T8C6</accession>
<protein>
    <submittedName>
        <fullName evidence="2">Uncharacterized protein</fullName>
    </submittedName>
</protein>
<keyword evidence="1" id="KW-0472">Membrane</keyword>
<dbReference type="RefSeq" id="WP_213005702.1">
    <property type="nucleotide sequence ID" value="NZ_BOQN01000019.1"/>
</dbReference>
<reference evidence="2 3" key="1">
    <citation type="submission" date="2021-03" db="EMBL/GenBank/DDBJ databases">
        <title>Whole genome shotgun sequence of Actinoplanes toevensis NBRC 105298.</title>
        <authorList>
            <person name="Komaki H."/>
            <person name="Tamura T."/>
        </authorList>
    </citation>
    <scope>NUCLEOTIDE SEQUENCE [LARGE SCALE GENOMIC DNA]</scope>
    <source>
        <strain evidence="2 3">NBRC 105298</strain>
    </source>
</reference>
<feature type="transmembrane region" description="Helical" evidence="1">
    <location>
        <begin position="41"/>
        <end position="64"/>
    </location>
</feature>
<dbReference type="AlphaFoldDB" id="A0A919T8C6"/>
<evidence type="ECO:0000313" key="3">
    <source>
        <dbReference type="Proteomes" id="UP000677082"/>
    </source>
</evidence>
<proteinExistence type="predicted"/>
<sequence>MREVEVRRALTAYVTDGEPAMGLTAETVLAAGRRSRRVRRLAGFAGAGLAVALAGAGVVVGLGGGGDFAAANPCPSPPGTRPPGVIAADKALSPELVDWAATSLTCYLNDVVPQLLPAARYGQVPGEQAGPLLGFSRGGEPPWGNRVDAMALVRDDAGVGDLTVTVGVVDRSTAAQEEASCRNEKAAKCTVRTGPDGETVLLGTEADGTPAEEPRDFVVRVYRGHSEIYVQASNTDRQVANGRAPVATRPEPVLSAEQSVQLACSPELYLFP</sequence>
<keyword evidence="1" id="KW-0812">Transmembrane</keyword>
<gene>
    <name evidence="2" type="ORF">Ato02nite_015330</name>
</gene>
<comment type="caution">
    <text evidence="2">The sequence shown here is derived from an EMBL/GenBank/DDBJ whole genome shotgun (WGS) entry which is preliminary data.</text>
</comment>
<organism evidence="2 3">
    <name type="scientific">Paractinoplanes toevensis</name>
    <dbReference type="NCBI Taxonomy" id="571911"/>
    <lineage>
        <taxon>Bacteria</taxon>
        <taxon>Bacillati</taxon>
        <taxon>Actinomycetota</taxon>
        <taxon>Actinomycetes</taxon>
        <taxon>Micromonosporales</taxon>
        <taxon>Micromonosporaceae</taxon>
        <taxon>Paractinoplanes</taxon>
    </lineage>
</organism>
<evidence type="ECO:0000256" key="1">
    <source>
        <dbReference type="SAM" id="Phobius"/>
    </source>
</evidence>
<keyword evidence="3" id="KW-1185">Reference proteome</keyword>
<name>A0A919T8C6_9ACTN</name>
<dbReference type="Proteomes" id="UP000677082">
    <property type="component" value="Unassembled WGS sequence"/>
</dbReference>
<evidence type="ECO:0000313" key="2">
    <source>
        <dbReference type="EMBL" id="GIM89740.1"/>
    </source>
</evidence>
<keyword evidence="1" id="KW-1133">Transmembrane helix</keyword>